<keyword evidence="1" id="KW-1133">Transmembrane helix</keyword>
<gene>
    <name evidence="2" type="ORF">C2845_PM01G03490</name>
</gene>
<evidence type="ECO:0000256" key="1">
    <source>
        <dbReference type="SAM" id="Phobius"/>
    </source>
</evidence>
<organism evidence="2 3">
    <name type="scientific">Panicum miliaceum</name>
    <name type="common">Proso millet</name>
    <name type="synonym">Broomcorn millet</name>
    <dbReference type="NCBI Taxonomy" id="4540"/>
    <lineage>
        <taxon>Eukaryota</taxon>
        <taxon>Viridiplantae</taxon>
        <taxon>Streptophyta</taxon>
        <taxon>Embryophyta</taxon>
        <taxon>Tracheophyta</taxon>
        <taxon>Spermatophyta</taxon>
        <taxon>Magnoliopsida</taxon>
        <taxon>Liliopsida</taxon>
        <taxon>Poales</taxon>
        <taxon>Poaceae</taxon>
        <taxon>PACMAD clade</taxon>
        <taxon>Panicoideae</taxon>
        <taxon>Panicodae</taxon>
        <taxon>Paniceae</taxon>
        <taxon>Panicinae</taxon>
        <taxon>Panicum</taxon>
        <taxon>Panicum sect. Panicum</taxon>
    </lineage>
</organism>
<keyword evidence="3" id="KW-1185">Reference proteome</keyword>
<dbReference type="Proteomes" id="UP000275267">
    <property type="component" value="Unassembled WGS sequence"/>
</dbReference>
<evidence type="ECO:0000313" key="3">
    <source>
        <dbReference type="Proteomes" id="UP000275267"/>
    </source>
</evidence>
<feature type="transmembrane region" description="Helical" evidence="1">
    <location>
        <begin position="6"/>
        <end position="26"/>
    </location>
</feature>
<accession>A0A3L6TPD6</accession>
<proteinExistence type="predicted"/>
<comment type="caution">
    <text evidence="2">The sequence shown here is derived from an EMBL/GenBank/DDBJ whole genome shotgun (WGS) entry which is preliminary data.</text>
</comment>
<name>A0A3L6TPD6_PANMI</name>
<dbReference type="OrthoDB" id="721095at2759"/>
<reference evidence="3" key="1">
    <citation type="journal article" date="2019" name="Nat. Commun.">
        <title>The genome of broomcorn millet.</title>
        <authorList>
            <person name="Zou C."/>
            <person name="Miki D."/>
            <person name="Li D."/>
            <person name="Tang Q."/>
            <person name="Xiao L."/>
            <person name="Rajput S."/>
            <person name="Deng P."/>
            <person name="Jia W."/>
            <person name="Huang R."/>
            <person name="Zhang M."/>
            <person name="Sun Y."/>
            <person name="Hu J."/>
            <person name="Fu X."/>
            <person name="Schnable P.S."/>
            <person name="Li F."/>
            <person name="Zhang H."/>
            <person name="Feng B."/>
            <person name="Zhu X."/>
            <person name="Liu R."/>
            <person name="Schnable J.C."/>
            <person name="Zhu J.-K."/>
            <person name="Zhang H."/>
        </authorList>
    </citation>
    <scope>NUCLEOTIDE SEQUENCE [LARGE SCALE GENOMIC DNA]</scope>
</reference>
<sequence>MPPPYVASPYVLSLLLLSIPMVFLLAPRLIPPRTLPAIADADETEDLELFRRAVLLFAAPTSTVSDARLAKNRTRGGRQHLCLPPTMCFSSPCLRLSWAPPHCRWALCSCERRGEPRRVLCGQAG</sequence>
<evidence type="ECO:0000313" key="2">
    <source>
        <dbReference type="EMBL" id="RLN42147.1"/>
    </source>
</evidence>
<keyword evidence="1" id="KW-0472">Membrane</keyword>
<dbReference type="EMBL" id="PQIB02000001">
    <property type="protein sequence ID" value="RLN42147.1"/>
    <property type="molecule type" value="Genomic_DNA"/>
</dbReference>
<keyword evidence="1" id="KW-0812">Transmembrane</keyword>
<dbReference type="AlphaFoldDB" id="A0A3L6TPD6"/>
<protein>
    <submittedName>
        <fullName evidence="2">Uncharacterized protein</fullName>
    </submittedName>
</protein>